<sequence>MEIDTITENLKTVYIDDDKKYKKCSPEQVRLFIQTMQDEGITVSKAAR</sequence>
<reference evidence="1" key="1">
    <citation type="submission" date="2020-12" db="EMBL/GenBank/DDBJ databases">
        <title>Metabolic potential, ecology and presence of endohyphal bacteria is reflected in genomic diversity of Mucoromycotina.</title>
        <authorList>
            <person name="Muszewska A."/>
            <person name="Okrasinska A."/>
            <person name="Steczkiewicz K."/>
            <person name="Drgas O."/>
            <person name="Orlowska M."/>
            <person name="Perlinska-Lenart U."/>
            <person name="Aleksandrzak-Piekarczyk T."/>
            <person name="Szatraj K."/>
            <person name="Zielenkiewicz U."/>
            <person name="Pilsyk S."/>
            <person name="Malc E."/>
            <person name="Mieczkowski P."/>
            <person name="Kruszewska J.S."/>
            <person name="Biernat P."/>
            <person name="Pawlowska J."/>
        </authorList>
    </citation>
    <scope>NUCLEOTIDE SEQUENCE</scope>
    <source>
        <strain evidence="1">CBS 226.32</strain>
    </source>
</reference>
<organism evidence="1 2">
    <name type="scientific">Mucor plumbeus</name>
    <dbReference type="NCBI Taxonomy" id="97098"/>
    <lineage>
        <taxon>Eukaryota</taxon>
        <taxon>Fungi</taxon>
        <taxon>Fungi incertae sedis</taxon>
        <taxon>Mucoromycota</taxon>
        <taxon>Mucoromycotina</taxon>
        <taxon>Mucoromycetes</taxon>
        <taxon>Mucorales</taxon>
        <taxon>Mucorineae</taxon>
        <taxon>Mucoraceae</taxon>
        <taxon>Mucor</taxon>
    </lineage>
</organism>
<protein>
    <submittedName>
        <fullName evidence="1">Uncharacterized protein</fullName>
    </submittedName>
</protein>
<gene>
    <name evidence="1" type="ORF">INT46_000811</name>
</gene>
<comment type="caution">
    <text evidence="1">The sequence shown here is derived from an EMBL/GenBank/DDBJ whole genome shotgun (WGS) entry which is preliminary data.</text>
</comment>
<dbReference type="AlphaFoldDB" id="A0A8H7R7G1"/>
<proteinExistence type="predicted"/>
<evidence type="ECO:0000313" key="1">
    <source>
        <dbReference type="EMBL" id="KAG2205901.1"/>
    </source>
</evidence>
<name>A0A8H7R7G1_9FUNG</name>
<dbReference type="Proteomes" id="UP000650833">
    <property type="component" value="Unassembled WGS sequence"/>
</dbReference>
<keyword evidence="2" id="KW-1185">Reference proteome</keyword>
<accession>A0A8H7R7G1</accession>
<evidence type="ECO:0000313" key="2">
    <source>
        <dbReference type="Proteomes" id="UP000650833"/>
    </source>
</evidence>
<dbReference type="EMBL" id="JAEPRC010000164">
    <property type="protein sequence ID" value="KAG2205901.1"/>
    <property type="molecule type" value="Genomic_DNA"/>
</dbReference>